<dbReference type="Proteomes" id="UP001317629">
    <property type="component" value="Chromosome"/>
</dbReference>
<evidence type="ECO:0000313" key="2">
    <source>
        <dbReference type="EMBL" id="BDV34696.1"/>
    </source>
</evidence>
<organism evidence="2 3">
    <name type="scientific">Methylocystis iwaonis</name>
    <dbReference type="NCBI Taxonomy" id="2885079"/>
    <lineage>
        <taxon>Bacteria</taxon>
        <taxon>Pseudomonadati</taxon>
        <taxon>Pseudomonadota</taxon>
        <taxon>Alphaproteobacteria</taxon>
        <taxon>Hyphomicrobiales</taxon>
        <taxon>Methylocystaceae</taxon>
        <taxon>Methylocystis</taxon>
    </lineage>
</organism>
<feature type="chain" id="PRO_5047515689" description="Phosphate starvation-inducible protein PsiF" evidence="1">
    <location>
        <begin position="24"/>
        <end position="97"/>
    </location>
</feature>
<keyword evidence="1" id="KW-0732">Signal</keyword>
<proteinExistence type="predicted"/>
<keyword evidence="3" id="KW-1185">Reference proteome</keyword>
<gene>
    <name evidence="2" type="ORF">SS37A_22250</name>
</gene>
<evidence type="ECO:0008006" key="4">
    <source>
        <dbReference type="Google" id="ProtNLM"/>
    </source>
</evidence>
<name>A0ABM8E9N8_9HYPH</name>
<protein>
    <recommendedName>
        <fullName evidence="4">Phosphate starvation-inducible protein PsiF</fullName>
    </recommendedName>
</protein>
<dbReference type="RefSeq" id="WP_281927944.1">
    <property type="nucleotide sequence ID" value="NZ_AP027142.1"/>
</dbReference>
<dbReference type="EMBL" id="AP027142">
    <property type="protein sequence ID" value="BDV34696.1"/>
    <property type="molecule type" value="Genomic_DNA"/>
</dbReference>
<sequence length="97" mass="9716">MKKFVLATTCALGATLLAPLALAQAPAPAAPAGPDCPAQASAKKLAGAALNSFLKKCERDAATASCNTAAAEKKLAGAAKTSFTKKCVKDATEKKPQ</sequence>
<accession>A0ABM8E9N8</accession>
<evidence type="ECO:0000256" key="1">
    <source>
        <dbReference type="SAM" id="SignalP"/>
    </source>
</evidence>
<reference evidence="2 3" key="1">
    <citation type="journal article" date="2023" name="Int. J. Syst. Evol. Microbiol.">
        <title>Methylocystis iwaonis sp. nov., a type II methane-oxidizing bacterium from surface soil of a rice paddy field in Japan, and emended description of the genus Methylocystis (ex Whittenbury et al. 1970) Bowman et al. 1993.</title>
        <authorList>
            <person name="Kaise H."/>
            <person name="Sawadogo J.B."/>
            <person name="Alam M.S."/>
            <person name="Ueno C."/>
            <person name="Dianou D."/>
            <person name="Shinjo R."/>
            <person name="Asakawa S."/>
        </authorList>
    </citation>
    <scope>NUCLEOTIDE SEQUENCE [LARGE SCALE GENOMIC DNA]</scope>
    <source>
        <strain evidence="2 3">SS37A-Re</strain>
    </source>
</reference>
<evidence type="ECO:0000313" key="3">
    <source>
        <dbReference type="Proteomes" id="UP001317629"/>
    </source>
</evidence>
<feature type="signal peptide" evidence="1">
    <location>
        <begin position="1"/>
        <end position="23"/>
    </location>
</feature>